<dbReference type="AlphaFoldDB" id="A0A7H9EJ86"/>
<dbReference type="GO" id="GO:0015144">
    <property type="term" value="F:carbohydrate transmembrane transporter activity"/>
    <property type="evidence" value="ECO:0007669"/>
    <property type="project" value="InterPro"/>
</dbReference>
<feature type="transmembrane region" description="Helical" evidence="8">
    <location>
        <begin position="58"/>
        <end position="79"/>
    </location>
</feature>
<dbReference type="Gene3D" id="1.10.3730.20">
    <property type="match status" value="1"/>
</dbReference>
<dbReference type="CDD" id="cd23110">
    <property type="entry name" value="GRP"/>
    <property type="match status" value="1"/>
</dbReference>
<protein>
    <submittedName>
        <fullName evidence="9">Sugar transporter</fullName>
    </submittedName>
</protein>
<comment type="subcellular location">
    <subcellularLocation>
        <location evidence="1">Cell membrane</location>
        <topology evidence="1">Multi-pass membrane protein</topology>
    </subcellularLocation>
</comment>
<gene>
    <name evidence="9" type="ORF">GTO87_00230</name>
</gene>
<keyword evidence="5 8" id="KW-0812">Transmembrane</keyword>
<feature type="transmembrane region" description="Helical" evidence="8">
    <location>
        <begin position="234"/>
        <end position="256"/>
    </location>
</feature>
<dbReference type="PANTHER" id="PTHR16119">
    <property type="entry name" value="TRANSMEMBRANE PROTEIN 144"/>
    <property type="match status" value="1"/>
</dbReference>
<sequence>MNILIALVPALGWGLMPLVASKTGGKPANQIFGTGLGATIVGVLVLLVARPSLDIRTFLFALFCGAFWTIGQIGQFVSFRSIGVAKTMPISTGLQLVGNSLVGVMIFGDWPGASARIIGFVALLIVVLGVVLTSVNDQNDDTDRVALQNLVFLVVTTVGYWFYSAFPQIVPHADGQALFFPQMLGILLGAMIYALASGQVQIFAEKESWLGAVAGLFFGVAALAYIFSARENGVAPAFIYTQLSVVLATLGGVLFLKEKKTRREMVFTLLGLVLIVAGSVMTSFA</sequence>
<evidence type="ECO:0000313" key="10">
    <source>
        <dbReference type="Proteomes" id="UP000510886"/>
    </source>
</evidence>
<feature type="transmembrane region" description="Helical" evidence="8">
    <location>
        <begin position="265"/>
        <end position="284"/>
    </location>
</feature>
<feature type="transmembrane region" description="Helical" evidence="8">
    <location>
        <begin position="175"/>
        <end position="196"/>
    </location>
</feature>
<evidence type="ECO:0000256" key="6">
    <source>
        <dbReference type="ARBA" id="ARBA00022989"/>
    </source>
</evidence>
<evidence type="ECO:0000256" key="4">
    <source>
        <dbReference type="ARBA" id="ARBA00022597"/>
    </source>
</evidence>
<keyword evidence="4 9" id="KW-0762">Sugar transport</keyword>
<feature type="transmembrane region" description="Helical" evidence="8">
    <location>
        <begin position="208"/>
        <end position="228"/>
    </location>
</feature>
<keyword evidence="6 8" id="KW-1133">Transmembrane helix</keyword>
<accession>A0A7H9EJ86</accession>
<name>A0A7H9EJ86_9LACO</name>
<dbReference type="PANTHER" id="PTHR16119:SF17">
    <property type="entry name" value="TRANSMEMBRANE PROTEIN 144"/>
    <property type="match status" value="1"/>
</dbReference>
<feature type="transmembrane region" description="Helical" evidence="8">
    <location>
        <begin position="31"/>
        <end position="49"/>
    </location>
</feature>
<evidence type="ECO:0000256" key="1">
    <source>
        <dbReference type="ARBA" id="ARBA00004651"/>
    </source>
</evidence>
<keyword evidence="7 8" id="KW-0472">Membrane</keyword>
<dbReference type="GO" id="GO:0005886">
    <property type="term" value="C:plasma membrane"/>
    <property type="evidence" value="ECO:0007669"/>
    <property type="project" value="UniProtKB-SubCell"/>
</dbReference>
<organism evidence="9 10">
    <name type="scientific">Ligilactobacillus saerimneri</name>
    <dbReference type="NCBI Taxonomy" id="228229"/>
    <lineage>
        <taxon>Bacteria</taxon>
        <taxon>Bacillati</taxon>
        <taxon>Bacillota</taxon>
        <taxon>Bacilli</taxon>
        <taxon>Lactobacillales</taxon>
        <taxon>Lactobacillaceae</taxon>
        <taxon>Ligilactobacillus</taxon>
    </lineage>
</organism>
<dbReference type="SUPFAM" id="SSF103481">
    <property type="entry name" value="Multidrug resistance efflux transporter EmrE"/>
    <property type="match status" value="2"/>
</dbReference>
<dbReference type="InterPro" id="IPR010651">
    <property type="entry name" value="Sugar_transport"/>
</dbReference>
<dbReference type="InterPro" id="IPR037185">
    <property type="entry name" value="EmrE-like"/>
</dbReference>
<evidence type="ECO:0000256" key="2">
    <source>
        <dbReference type="ARBA" id="ARBA00006117"/>
    </source>
</evidence>
<evidence type="ECO:0000256" key="8">
    <source>
        <dbReference type="SAM" id="Phobius"/>
    </source>
</evidence>
<evidence type="ECO:0000256" key="3">
    <source>
        <dbReference type="ARBA" id="ARBA00022448"/>
    </source>
</evidence>
<comment type="similarity">
    <text evidence="2">Belongs to the GRP transporter (TC 2.A.7.5) family.</text>
</comment>
<evidence type="ECO:0000256" key="5">
    <source>
        <dbReference type="ARBA" id="ARBA00022692"/>
    </source>
</evidence>
<dbReference type="RefSeq" id="WP_027826193.1">
    <property type="nucleotide sequence ID" value="NZ_CALVCX010000019.1"/>
</dbReference>
<evidence type="ECO:0000256" key="7">
    <source>
        <dbReference type="ARBA" id="ARBA00023136"/>
    </source>
</evidence>
<dbReference type="Pfam" id="PF06800">
    <property type="entry name" value="Sugar_transport"/>
    <property type="match status" value="1"/>
</dbReference>
<dbReference type="EMBL" id="CP047418">
    <property type="protein sequence ID" value="QLL77195.1"/>
    <property type="molecule type" value="Genomic_DNA"/>
</dbReference>
<feature type="transmembrane region" description="Helical" evidence="8">
    <location>
        <begin position="145"/>
        <end position="163"/>
    </location>
</feature>
<keyword evidence="3" id="KW-0813">Transport</keyword>
<dbReference type="KEGG" id="lsw:GTO87_00230"/>
<evidence type="ECO:0000313" key="9">
    <source>
        <dbReference type="EMBL" id="QLL77195.1"/>
    </source>
</evidence>
<proteinExistence type="inferred from homology"/>
<feature type="transmembrane region" description="Helical" evidence="8">
    <location>
        <begin position="113"/>
        <end position="133"/>
    </location>
</feature>
<dbReference type="Proteomes" id="UP000510886">
    <property type="component" value="Chromosome"/>
</dbReference>
<reference evidence="9 10" key="1">
    <citation type="submission" date="2020-01" db="EMBL/GenBank/DDBJ databases">
        <title>Complete and circular genome sequences of six lactobacillus isolates from horses.</title>
        <authorList>
            <person name="Hassan H.M."/>
        </authorList>
    </citation>
    <scope>NUCLEOTIDE SEQUENCE [LARGE SCALE GENOMIC DNA]</scope>
    <source>
        <strain evidence="9 10">1A</strain>
    </source>
</reference>